<dbReference type="InterPro" id="IPR013785">
    <property type="entry name" value="Aldolase_TIM"/>
</dbReference>
<proteinExistence type="predicted"/>
<dbReference type="InterPro" id="IPR013132">
    <property type="entry name" value="PseI/NeuA/B-like_N"/>
</dbReference>
<organism evidence="2">
    <name type="scientific">marine sediment metagenome</name>
    <dbReference type="NCBI Taxonomy" id="412755"/>
    <lineage>
        <taxon>unclassified sequences</taxon>
        <taxon>metagenomes</taxon>
        <taxon>ecological metagenomes</taxon>
    </lineage>
</organism>
<name>X1H1I3_9ZZZZ</name>
<comment type="caution">
    <text evidence="2">The sequence shown here is derived from an EMBL/GenBank/DDBJ whole genome shotgun (WGS) entry which is preliminary data.</text>
</comment>
<dbReference type="SUPFAM" id="SSF51569">
    <property type="entry name" value="Aldolase"/>
    <property type="match status" value="1"/>
</dbReference>
<dbReference type="InterPro" id="IPR051690">
    <property type="entry name" value="PseI-like"/>
</dbReference>
<dbReference type="Pfam" id="PF03102">
    <property type="entry name" value="NeuB"/>
    <property type="match status" value="1"/>
</dbReference>
<feature type="domain" description="PseI/NeuA/B-like" evidence="1">
    <location>
        <begin position="26"/>
        <end position="121"/>
    </location>
</feature>
<accession>X1H1I3</accession>
<dbReference type="GO" id="GO:0016051">
    <property type="term" value="P:carbohydrate biosynthetic process"/>
    <property type="evidence" value="ECO:0007669"/>
    <property type="project" value="InterPro"/>
</dbReference>
<reference evidence="2" key="1">
    <citation type="journal article" date="2014" name="Front. Microbiol.">
        <title>High frequency of phylogenetically diverse reductive dehalogenase-homologous genes in deep subseafloor sedimentary metagenomes.</title>
        <authorList>
            <person name="Kawai M."/>
            <person name="Futagami T."/>
            <person name="Toyoda A."/>
            <person name="Takaki Y."/>
            <person name="Nishi S."/>
            <person name="Hori S."/>
            <person name="Arai W."/>
            <person name="Tsubouchi T."/>
            <person name="Morono Y."/>
            <person name="Uchiyama I."/>
            <person name="Ito T."/>
            <person name="Fujiyama A."/>
            <person name="Inagaki F."/>
            <person name="Takami H."/>
        </authorList>
    </citation>
    <scope>NUCLEOTIDE SEQUENCE</scope>
    <source>
        <strain evidence="2">Expedition CK06-06</strain>
    </source>
</reference>
<gene>
    <name evidence="2" type="ORF">S03H2_39130</name>
</gene>
<dbReference type="EMBL" id="BARU01024167">
    <property type="protein sequence ID" value="GAH47729.1"/>
    <property type="molecule type" value="Genomic_DNA"/>
</dbReference>
<dbReference type="PANTHER" id="PTHR42966">
    <property type="entry name" value="N-ACETYLNEURAMINATE SYNTHASE"/>
    <property type="match status" value="1"/>
</dbReference>
<dbReference type="GO" id="GO:0047444">
    <property type="term" value="F:N-acylneuraminate-9-phosphate synthase activity"/>
    <property type="evidence" value="ECO:0007669"/>
    <property type="project" value="TreeGrafter"/>
</dbReference>
<evidence type="ECO:0000313" key="2">
    <source>
        <dbReference type="EMBL" id="GAH47729.1"/>
    </source>
</evidence>
<evidence type="ECO:0000259" key="1">
    <source>
        <dbReference type="Pfam" id="PF03102"/>
    </source>
</evidence>
<dbReference type="PANTHER" id="PTHR42966:SF1">
    <property type="entry name" value="SIALIC ACID SYNTHASE"/>
    <property type="match status" value="1"/>
</dbReference>
<protein>
    <recommendedName>
        <fullName evidence="1">PseI/NeuA/B-like domain-containing protein</fullName>
    </recommendedName>
</protein>
<dbReference type="Gene3D" id="3.20.20.70">
    <property type="entry name" value="Aldolase class I"/>
    <property type="match status" value="1"/>
</dbReference>
<dbReference type="AlphaFoldDB" id="X1H1I3"/>
<sequence length="125" mass="14505">MICKKVFIIAEAGVNHNGDINLAYKLVDVAKEAGVDAIKFQTFKTEKVISKFTEMASYQKKNLSTNESQYEMVKKLELSYKEFKKLKDYCDEIKIMFLSTPDEEYSLNFLVDELNIPFIKLVLEK</sequence>